<dbReference type="SMART" id="SM00854">
    <property type="entry name" value="PGA_cap"/>
    <property type="match status" value="1"/>
</dbReference>
<evidence type="ECO:0000313" key="4">
    <source>
        <dbReference type="EMBL" id="MDC0720519.1"/>
    </source>
</evidence>
<dbReference type="PANTHER" id="PTHR33393">
    <property type="entry name" value="POLYGLUTAMINE SYNTHESIS ACCESSORY PROTEIN RV0574C-RELATED"/>
    <property type="match status" value="1"/>
</dbReference>
<comment type="caution">
    <text evidence="4">The sequence shown here is derived from an EMBL/GenBank/DDBJ whole genome shotgun (WGS) entry which is preliminary data.</text>
</comment>
<feature type="chain" id="PRO_5046901761" evidence="2">
    <location>
        <begin position="29"/>
        <end position="738"/>
    </location>
</feature>
<dbReference type="InterPro" id="IPR029052">
    <property type="entry name" value="Metallo-depent_PP-like"/>
</dbReference>
<keyword evidence="5" id="KW-1185">Reference proteome</keyword>
<protein>
    <submittedName>
        <fullName evidence="4">CapA family protein</fullName>
    </submittedName>
</protein>
<gene>
    <name evidence="4" type="ORF">POL25_26690</name>
</gene>
<dbReference type="InterPro" id="IPR019079">
    <property type="entry name" value="Capsule_synth_CapA"/>
</dbReference>
<accession>A0ABT5E5A0</accession>
<evidence type="ECO:0000259" key="3">
    <source>
        <dbReference type="SMART" id="SM00854"/>
    </source>
</evidence>
<dbReference type="RefSeq" id="WP_272089028.1">
    <property type="nucleotide sequence ID" value="NZ_JAQNDL010000003.1"/>
</dbReference>
<dbReference type="InterPro" id="IPR008969">
    <property type="entry name" value="CarboxyPept-like_regulatory"/>
</dbReference>
<sequence>MDLSKFARRSGPLAFAMTIAAQAWTAHAAPAPTLAAAADETLRLRGRVLDRQGRPLAGVTVEAFDFAAPVQRPAVVSGPDGRFAVPDLARRSLLLRLSHHSHYVEWIPLDLQRPARVTTVDAGALVLTARRSGRVRLMFVGDTMFGRRFVDADEDGVEGEAGDLIRPDSRTADAARVLRFVGDVLASADYTVANLECVVTDRPDTPHPYKPYVLHSHPDTMRGLVNVGVDAVSSGNNHVFDFLAAGVSDTLTALAAAGLDDTGAGASESAALGTAIARTLNKVDLALLGLSHMRFDGPDLAAYRLVAADPAKSGALYASADNLGQFLADAGEAFAVPMLHGGDEYARYPTADMRALFVAAIEGGAGLVVAHHPHVLQGVGVVDGPDAPRFVLMSLGNFLFDHTRHDTVDSAIAVVDVEARADGGHDVARVELIPLRLDGYVPRLLAGAALARVGRSLGHLSTSLPTHTRDGLRGAVVFPSRHRVLAFADASHYRVTDTREPVHLAVLGRDSGAVTFARRGPADSLARVDTEVPADIVLGRDLLDHGDFEDLDVDGEVGDAFGWDLSPAAFVQGRTVRHGVRAAVLRRAVTDADTTSLVTRRRVPIDGDKPITIRGYLRGEAAGAVVVRARFFADDALLAEQVVFTQKPGSYDWARFSTTVSPPPGARGMHLSFRQDRPARGTGVAFLDDVAAIQWERTVAAGEAIPTPNDWDFVRFRDVAPNTTRLDAVFTHRRYAAN</sequence>
<keyword evidence="2" id="KW-0732">Signal</keyword>
<feature type="domain" description="Capsule synthesis protein CapA" evidence="3">
    <location>
        <begin position="136"/>
        <end position="402"/>
    </location>
</feature>
<dbReference type="PANTHER" id="PTHR33393:SF13">
    <property type="entry name" value="PGA BIOSYNTHESIS PROTEIN CAPA"/>
    <property type="match status" value="1"/>
</dbReference>
<dbReference type="SUPFAM" id="SSF56300">
    <property type="entry name" value="Metallo-dependent phosphatases"/>
    <property type="match status" value="1"/>
</dbReference>
<dbReference type="SUPFAM" id="SSF49464">
    <property type="entry name" value="Carboxypeptidase regulatory domain-like"/>
    <property type="match status" value="1"/>
</dbReference>
<evidence type="ECO:0000313" key="5">
    <source>
        <dbReference type="Proteomes" id="UP001221686"/>
    </source>
</evidence>
<comment type="similarity">
    <text evidence="1">Belongs to the CapA family.</text>
</comment>
<evidence type="ECO:0000256" key="1">
    <source>
        <dbReference type="ARBA" id="ARBA00005662"/>
    </source>
</evidence>
<name>A0ABT5E5A0_9BACT</name>
<evidence type="ECO:0000256" key="2">
    <source>
        <dbReference type="SAM" id="SignalP"/>
    </source>
</evidence>
<feature type="signal peptide" evidence="2">
    <location>
        <begin position="1"/>
        <end position="28"/>
    </location>
</feature>
<reference evidence="4 5" key="1">
    <citation type="submission" date="2022-11" db="EMBL/GenBank/DDBJ databases">
        <title>Minimal conservation of predation-associated metabolite biosynthetic gene clusters underscores biosynthetic potential of Myxococcota including descriptions for ten novel species: Archangium lansinium sp. nov., Myxococcus landrumus sp. nov., Nannocystis bai.</title>
        <authorList>
            <person name="Ahearne A."/>
            <person name="Stevens C."/>
            <person name="Dowd S."/>
        </authorList>
    </citation>
    <scope>NUCLEOTIDE SEQUENCE [LARGE SCALE GENOMIC DNA]</scope>
    <source>
        <strain evidence="4 5">BB15-2</strain>
    </source>
</reference>
<dbReference type="EMBL" id="JAQNDL010000003">
    <property type="protein sequence ID" value="MDC0720519.1"/>
    <property type="molecule type" value="Genomic_DNA"/>
</dbReference>
<dbReference type="Proteomes" id="UP001221686">
    <property type="component" value="Unassembled WGS sequence"/>
</dbReference>
<dbReference type="Gene3D" id="2.60.120.260">
    <property type="entry name" value="Galactose-binding domain-like"/>
    <property type="match status" value="1"/>
</dbReference>
<organism evidence="4 5">
    <name type="scientific">Nannocystis bainbridge</name>
    <dbReference type="NCBI Taxonomy" id="2995303"/>
    <lineage>
        <taxon>Bacteria</taxon>
        <taxon>Pseudomonadati</taxon>
        <taxon>Myxococcota</taxon>
        <taxon>Polyangia</taxon>
        <taxon>Nannocystales</taxon>
        <taxon>Nannocystaceae</taxon>
        <taxon>Nannocystis</taxon>
    </lineage>
</organism>
<dbReference type="Pfam" id="PF09587">
    <property type="entry name" value="PGA_cap"/>
    <property type="match status" value="1"/>
</dbReference>
<proteinExistence type="inferred from homology"/>
<dbReference type="CDD" id="cd07381">
    <property type="entry name" value="MPP_CapA"/>
    <property type="match status" value="1"/>
</dbReference>
<dbReference type="InterPro" id="IPR052169">
    <property type="entry name" value="CW_Biosynth-Accessory"/>
</dbReference>